<dbReference type="AlphaFoldDB" id="A0A364NES3"/>
<feature type="region of interest" description="Disordered" evidence="8">
    <location>
        <begin position="76"/>
        <end position="96"/>
    </location>
</feature>
<dbReference type="Proteomes" id="UP000249619">
    <property type="component" value="Unassembled WGS sequence"/>
</dbReference>
<dbReference type="InterPro" id="IPR036396">
    <property type="entry name" value="Cyt_P450_sf"/>
</dbReference>
<dbReference type="EMBL" id="QGDH01000008">
    <property type="protein sequence ID" value="RAR15824.1"/>
    <property type="molecule type" value="Genomic_DNA"/>
</dbReference>
<comment type="caution">
    <text evidence="9">The sequence shown here is derived from an EMBL/GenBank/DDBJ whole genome shotgun (WGS) entry which is preliminary data.</text>
</comment>
<evidence type="ECO:0000256" key="1">
    <source>
        <dbReference type="ARBA" id="ARBA00001971"/>
    </source>
</evidence>
<dbReference type="GO" id="GO:0032259">
    <property type="term" value="P:methylation"/>
    <property type="evidence" value="ECO:0007669"/>
    <property type="project" value="UniProtKB-KW"/>
</dbReference>
<dbReference type="SUPFAM" id="SSF48264">
    <property type="entry name" value="Cytochrome P450"/>
    <property type="match status" value="1"/>
</dbReference>
<keyword evidence="10" id="KW-1185">Reference proteome</keyword>
<gene>
    <name evidence="9" type="ORF">DDE83_000840</name>
</gene>
<evidence type="ECO:0000256" key="7">
    <source>
        <dbReference type="ARBA" id="ARBA00023033"/>
    </source>
</evidence>
<evidence type="ECO:0000256" key="8">
    <source>
        <dbReference type="SAM" id="MobiDB-lite"/>
    </source>
</evidence>
<keyword evidence="4" id="KW-0479">Metal-binding</keyword>
<comment type="similarity">
    <text evidence="2">Belongs to the cytochrome P450 family.</text>
</comment>
<dbReference type="PANTHER" id="PTHR24305">
    <property type="entry name" value="CYTOCHROME P450"/>
    <property type="match status" value="1"/>
</dbReference>
<evidence type="ECO:0000256" key="2">
    <source>
        <dbReference type="ARBA" id="ARBA00010617"/>
    </source>
</evidence>
<dbReference type="OrthoDB" id="3934656at2759"/>
<keyword evidence="6" id="KW-0408">Iron</keyword>
<dbReference type="GO" id="GO:0020037">
    <property type="term" value="F:heme binding"/>
    <property type="evidence" value="ECO:0007669"/>
    <property type="project" value="InterPro"/>
</dbReference>
<name>A0A364NES3_STELY</name>
<dbReference type="InterPro" id="IPR001128">
    <property type="entry name" value="Cyt_P450"/>
</dbReference>
<keyword evidence="5" id="KW-0560">Oxidoreductase</keyword>
<dbReference type="GO" id="GO:0008168">
    <property type="term" value="F:methyltransferase activity"/>
    <property type="evidence" value="ECO:0007669"/>
    <property type="project" value="UniProtKB-KW"/>
</dbReference>
<evidence type="ECO:0000313" key="9">
    <source>
        <dbReference type="EMBL" id="RAR15824.1"/>
    </source>
</evidence>
<dbReference type="Pfam" id="PF00067">
    <property type="entry name" value="p450"/>
    <property type="match status" value="1"/>
</dbReference>
<dbReference type="CDD" id="cd11060">
    <property type="entry name" value="CYP57A1-like"/>
    <property type="match status" value="1"/>
</dbReference>
<dbReference type="GO" id="GO:0004497">
    <property type="term" value="F:monooxygenase activity"/>
    <property type="evidence" value="ECO:0007669"/>
    <property type="project" value="UniProtKB-KW"/>
</dbReference>
<evidence type="ECO:0000313" key="10">
    <source>
        <dbReference type="Proteomes" id="UP000249619"/>
    </source>
</evidence>
<dbReference type="Gene3D" id="1.10.630.10">
    <property type="entry name" value="Cytochrome P450"/>
    <property type="match status" value="1"/>
</dbReference>
<comment type="cofactor">
    <cofactor evidence="1">
        <name>heme</name>
        <dbReference type="ChEBI" id="CHEBI:30413"/>
    </cofactor>
</comment>
<dbReference type="GO" id="GO:0005506">
    <property type="term" value="F:iron ion binding"/>
    <property type="evidence" value="ECO:0007669"/>
    <property type="project" value="InterPro"/>
</dbReference>
<feature type="compositionally biased region" description="Polar residues" evidence="8">
    <location>
        <begin position="83"/>
        <end position="96"/>
    </location>
</feature>
<evidence type="ECO:0000256" key="6">
    <source>
        <dbReference type="ARBA" id="ARBA00023004"/>
    </source>
</evidence>
<keyword evidence="7" id="KW-0503">Monooxygenase</keyword>
<evidence type="ECO:0000256" key="3">
    <source>
        <dbReference type="ARBA" id="ARBA00022617"/>
    </source>
</evidence>
<accession>A0A364NES3</accession>
<dbReference type="PANTHER" id="PTHR24305:SF77">
    <property type="entry name" value="CYTOCHROME P450 MONOOXYGENASE"/>
    <property type="match status" value="1"/>
</dbReference>
<proteinExistence type="inferred from homology"/>
<protein>
    <submittedName>
        <fullName evidence="9">Pisatin demethylase</fullName>
    </submittedName>
</protein>
<keyword evidence="9" id="KW-0808">Transferase</keyword>
<keyword evidence="3" id="KW-0349">Heme</keyword>
<evidence type="ECO:0000256" key="5">
    <source>
        <dbReference type="ARBA" id="ARBA00023002"/>
    </source>
</evidence>
<dbReference type="STRING" id="183478.A0A364NES3"/>
<sequence>MIESFTNIPIEAPHDGSTVDFESIDTLSLWEWGENEIGIDDKNVPRSGSMAQMWEIPTSQDMFSGTKFGIGMRQLMQEPSPPLSDTSQQNPSPDNRIFIQSTTKSIEDKDSSNLAASEPVSDLFKDVDCKCSSQLGQLMYLISLRHAATRPLDVVFAVEQQLKNTKDAVSACANCCLSSPYMSMMFCTSISWSTSMWEGFQTPKTMEQQSSEARHGLSTMPLNRQSLGYIALTVCTLWVTQSLVRTWWRLRHIPSAHFTAPFSYFWVGRTTYSGRQYWVLRDLHAKHGPLVRIGPNEVLADDPNVLRTISSAHSNYARSDWYQTGRFNPYHDNLFTILEPNAHKKAKARSMAAYNGRDTVGLEGAVDEQVKMLINVIRNRYAIHPSSGKSQPLLDLGAITCYFTMDVITRLGFGKAVGYLEDEKDHYQFLGIVDELWPRMSTVADVPWIRKILFSRFVLSLAGPKSSDNKGFGALMGFAADQVNRRFASPDSGKKDFLASLMSRGFTEEECQSEGLFLLLAGSESTANALRSIFVHTISSPAVYNRLVAEIKDAVHTEKVVFNNAPNFDGLSLTFAPFFLQAVIYEGLRMRPAILGLFPKIVPATESPIFHGKLLPPGTAVCMNMSSMLQSTALFGADATVFRPERFLEVDNQRRRQMELDVEMVFGYGGWVCAGKTIAMMDMVKVVFEIFRLFDLQLMNPFEPCDTMSYGVFLDKGLMVRVSEKA</sequence>
<reference evidence="10" key="1">
    <citation type="submission" date="2018-05" db="EMBL/GenBank/DDBJ databases">
        <title>Draft genome sequence of Stemphylium lycopersici strain CIDEFI 213.</title>
        <authorList>
            <person name="Medina R."/>
            <person name="Franco M.E.E."/>
            <person name="Lucentini C.G."/>
            <person name="Saparrat M.C.N."/>
            <person name="Balatti P.A."/>
        </authorList>
    </citation>
    <scope>NUCLEOTIDE SEQUENCE [LARGE SCALE GENOMIC DNA]</scope>
    <source>
        <strain evidence="10">CIDEFI 213</strain>
    </source>
</reference>
<keyword evidence="9" id="KW-0489">Methyltransferase</keyword>
<dbReference type="InterPro" id="IPR050121">
    <property type="entry name" value="Cytochrome_P450_monoxygenase"/>
</dbReference>
<organism evidence="9 10">
    <name type="scientific">Stemphylium lycopersici</name>
    <name type="common">Tomato gray leaf spot disease fungus</name>
    <name type="synonym">Thyrospora lycopersici</name>
    <dbReference type="NCBI Taxonomy" id="183478"/>
    <lineage>
        <taxon>Eukaryota</taxon>
        <taxon>Fungi</taxon>
        <taxon>Dikarya</taxon>
        <taxon>Ascomycota</taxon>
        <taxon>Pezizomycotina</taxon>
        <taxon>Dothideomycetes</taxon>
        <taxon>Pleosporomycetidae</taxon>
        <taxon>Pleosporales</taxon>
        <taxon>Pleosporineae</taxon>
        <taxon>Pleosporaceae</taxon>
        <taxon>Stemphylium</taxon>
    </lineage>
</organism>
<evidence type="ECO:0000256" key="4">
    <source>
        <dbReference type="ARBA" id="ARBA00022723"/>
    </source>
</evidence>
<dbReference type="GO" id="GO:0016705">
    <property type="term" value="F:oxidoreductase activity, acting on paired donors, with incorporation or reduction of molecular oxygen"/>
    <property type="evidence" value="ECO:0007669"/>
    <property type="project" value="InterPro"/>
</dbReference>